<evidence type="ECO:0000256" key="2">
    <source>
        <dbReference type="ARBA" id="ARBA00007112"/>
    </source>
</evidence>
<comment type="caution">
    <text evidence="8">The sequence shown here is derived from an EMBL/GenBank/DDBJ whole genome shotgun (WGS) entry which is preliminary data.</text>
</comment>
<gene>
    <name evidence="8" type="ORF">BCR43DRAFT_87881</name>
</gene>
<feature type="compositionally biased region" description="Basic residues" evidence="7">
    <location>
        <begin position="138"/>
        <end position="149"/>
    </location>
</feature>
<accession>A0A1X2H3C0</accession>
<keyword evidence="9" id="KW-1185">Reference proteome</keyword>
<feature type="compositionally biased region" description="Low complexity" evidence="7">
    <location>
        <begin position="75"/>
        <end position="109"/>
    </location>
</feature>
<name>A0A1X2H3C0_SYNRA</name>
<protein>
    <recommendedName>
        <fullName evidence="4">Stress response protein NST1</fullName>
    </recommendedName>
    <alternativeName>
        <fullName evidence="3">Stress response protein nst1</fullName>
    </alternativeName>
</protein>
<dbReference type="GO" id="GO:0005737">
    <property type="term" value="C:cytoplasm"/>
    <property type="evidence" value="ECO:0007669"/>
    <property type="project" value="UniProtKB-SubCell"/>
</dbReference>
<dbReference type="Proteomes" id="UP000242180">
    <property type="component" value="Unassembled WGS sequence"/>
</dbReference>
<sequence length="509" mass="58425">MQMTKSMNLAKKQTSSYAIRSGGPPSMPIDAASIPKKKRTNTNTVNANKRDADLLESSNDQQDAEPTPVASIPTNNSSSNNISDNDNNNGDNKSNTNINSNSNDSNDNAKTSDDTGKPASNTTQECTDVPSDAVSKAAAKRKKKKKSKAKNASSNASGMRESHWLVDTRNNAVRNTGDEFWSSTNNSEERQKIREFWLQLGEEERRSLVKVEKEAVLRKMKEQQKHSCNCSVCGKKRTAIEDELEVLYDAYYEELEQYANHQQQTRFYNGVDRLTNPTYDVDAYEGGYIDPNILDEEDDDEDEEDEEDDYEDNYEDEDEEDVGSQSDQSDALSDGEGSSYDDDIPYSGSQLAHTSNDHFHFGNSLTVKGGILTVADDLLKNDGKKFLDMMERLAERRIQKEEEVLEQADEYYDEGDEEDDEAYDDDDDEDTRTEEQRMEEGRRMFQIFAARMFEQRVLAAYREKVARERQQRLIQELEEEERLERERELKKQKEKEKKRDKKRKRKRSG</sequence>
<proteinExistence type="inferred from homology"/>
<feature type="compositionally biased region" description="Basic residues" evidence="7">
    <location>
        <begin position="498"/>
        <end position="509"/>
    </location>
</feature>
<organism evidence="8 9">
    <name type="scientific">Syncephalastrum racemosum</name>
    <name type="common">Filamentous fungus</name>
    <dbReference type="NCBI Taxonomy" id="13706"/>
    <lineage>
        <taxon>Eukaryota</taxon>
        <taxon>Fungi</taxon>
        <taxon>Fungi incertae sedis</taxon>
        <taxon>Mucoromycota</taxon>
        <taxon>Mucoromycotina</taxon>
        <taxon>Mucoromycetes</taxon>
        <taxon>Mucorales</taxon>
        <taxon>Syncephalastraceae</taxon>
        <taxon>Syncephalastrum</taxon>
    </lineage>
</organism>
<evidence type="ECO:0000256" key="7">
    <source>
        <dbReference type="SAM" id="MobiDB-lite"/>
    </source>
</evidence>
<keyword evidence="5" id="KW-0963">Cytoplasm</keyword>
<feature type="region of interest" description="Disordered" evidence="7">
    <location>
        <begin position="1"/>
        <end position="170"/>
    </location>
</feature>
<keyword evidence="6" id="KW-0175">Coiled coil</keyword>
<dbReference type="InterPro" id="IPR025279">
    <property type="entry name" value="NST1"/>
</dbReference>
<dbReference type="STRING" id="13706.A0A1X2H3C0"/>
<evidence type="ECO:0000313" key="9">
    <source>
        <dbReference type="Proteomes" id="UP000242180"/>
    </source>
</evidence>
<dbReference type="EMBL" id="MCGN01000010">
    <property type="protein sequence ID" value="ORY92293.1"/>
    <property type="molecule type" value="Genomic_DNA"/>
</dbReference>
<evidence type="ECO:0000256" key="5">
    <source>
        <dbReference type="ARBA" id="ARBA00022490"/>
    </source>
</evidence>
<feature type="compositionally biased region" description="Polar residues" evidence="7">
    <location>
        <begin position="1"/>
        <end position="18"/>
    </location>
</feature>
<dbReference type="Pfam" id="PF13945">
    <property type="entry name" value="NST1"/>
    <property type="match status" value="1"/>
</dbReference>
<evidence type="ECO:0000256" key="1">
    <source>
        <dbReference type="ARBA" id="ARBA00004496"/>
    </source>
</evidence>
<feature type="compositionally biased region" description="Acidic residues" evidence="7">
    <location>
        <begin position="403"/>
        <end position="432"/>
    </location>
</feature>
<dbReference type="InParanoid" id="A0A1X2H3C0"/>
<feature type="region of interest" description="Disordered" evidence="7">
    <location>
        <begin position="476"/>
        <end position="509"/>
    </location>
</feature>
<feature type="region of interest" description="Disordered" evidence="7">
    <location>
        <begin position="398"/>
        <end position="439"/>
    </location>
</feature>
<dbReference type="AlphaFoldDB" id="A0A1X2H3C0"/>
<feature type="region of interest" description="Disordered" evidence="7">
    <location>
        <begin position="279"/>
        <end position="351"/>
    </location>
</feature>
<evidence type="ECO:0000313" key="8">
    <source>
        <dbReference type="EMBL" id="ORY92293.1"/>
    </source>
</evidence>
<evidence type="ECO:0000256" key="3">
    <source>
        <dbReference type="ARBA" id="ARBA00015112"/>
    </source>
</evidence>
<feature type="compositionally biased region" description="Basic and acidic residues" evidence="7">
    <location>
        <begin position="482"/>
        <end position="497"/>
    </location>
</feature>
<feature type="compositionally biased region" description="Acidic residues" evidence="7">
    <location>
        <begin position="293"/>
        <end position="322"/>
    </location>
</feature>
<comment type="subcellular location">
    <subcellularLocation>
        <location evidence="1">Cytoplasm</location>
    </subcellularLocation>
</comment>
<reference evidence="8 9" key="1">
    <citation type="submission" date="2016-07" db="EMBL/GenBank/DDBJ databases">
        <title>Pervasive Adenine N6-methylation of Active Genes in Fungi.</title>
        <authorList>
            <consortium name="DOE Joint Genome Institute"/>
            <person name="Mondo S.J."/>
            <person name="Dannebaum R.O."/>
            <person name="Kuo R.C."/>
            <person name="Labutti K."/>
            <person name="Haridas S."/>
            <person name="Kuo A."/>
            <person name="Salamov A."/>
            <person name="Ahrendt S.R."/>
            <person name="Lipzen A."/>
            <person name="Sullivan W."/>
            <person name="Andreopoulos W.B."/>
            <person name="Clum A."/>
            <person name="Lindquist E."/>
            <person name="Daum C."/>
            <person name="Ramamoorthy G.K."/>
            <person name="Gryganskyi A."/>
            <person name="Culley D."/>
            <person name="Magnuson J.K."/>
            <person name="James T.Y."/>
            <person name="O'Malley M.A."/>
            <person name="Stajich J.E."/>
            <person name="Spatafora J.W."/>
            <person name="Visel A."/>
            <person name="Grigoriev I.V."/>
        </authorList>
    </citation>
    <scope>NUCLEOTIDE SEQUENCE [LARGE SCALE GENOMIC DNA]</scope>
    <source>
        <strain evidence="8 9">NRRL 2496</strain>
    </source>
</reference>
<dbReference type="OrthoDB" id="21629at2759"/>
<evidence type="ECO:0000256" key="6">
    <source>
        <dbReference type="ARBA" id="ARBA00023054"/>
    </source>
</evidence>
<evidence type="ECO:0000256" key="4">
    <source>
        <dbReference type="ARBA" id="ARBA00020733"/>
    </source>
</evidence>
<comment type="similarity">
    <text evidence="2">Belongs to the NST1 family.</text>
</comment>